<protein>
    <recommendedName>
        <fullName evidence="1">RNA-binding protein KhpB N-terminal domain-containing protein</fullName>
    </recommendedName>
</protein>
<dbReference type="InterPro" id="IPR046866">
    <property type="entry name" value="FapA_N"/>
</dbReference>
<dbReference type="AlphaFoldDB" id="A0A8J2YFP0"/>
<evidence type="ECO:0000259" key="1">
    <source>
        <dbReference type="SMART" id="SM01245"/>
    </source>
</evidence>
<dbReference type="EMBL" id="BMIR01000001">
    <property type="protein sequence ID" value="GGE29747.1"/>
    <property type="molecule type" value="Genomic_DNA"/>
</dbReference>
<dbReference type="Proteomes" id="UP000628775">
    <property type="component" value="Unassembled WGS sequence"/>
</dbReference>
<sequence>MKSIVSKGRNVKEAIQLGLDLLKATVDDVHVEIIDQGSKGFLGIGGKPATVRLTKEQEHAQKDAFDQIEKALLEQTVDENTEKVAAFIKDQTAEVVTSQWTEGSQLEGKAWVKNGKLYGRPSATQFPIITIGKGVQVYKNDILIDKETLLITGSHEYTIRTINEEQSTRWSIEVDDQRLRVLLAITPGYRIERSIHDIEPSEHIELVAAEHRVVDNTLTYADVMDRLDNLRIKQGFHQDAILQALDTLEEHTFEIATGQKPKPGKDGWFEVLVDVDIKYNYDGNEKGRIDFKELKTIPSVDRGQIIGLVHPPVPGQPGTTVTNEPLPAKQTYPIVLNLGDGVEGVDNKVVAIKSGRPHVEKRGQLVRVSLLPKLLHRGNVDLSTGNIHFSGDVEVLGEIQNGMKVEADGDILAHSTIFSAHLVTSGAIIAKKNVVGSELSAGKNNMLIVELGHQLHLIHQQLDKMLVVIKQLMASNAFKSSDLQANGLQPLIRLLMERKFKSFSGLIKKYSDVIHGADKFLESDEWKEVAVTLNRFFLSLAPNRISLATLDELLLKINQLYEWSITPVEPNAHITVLSVQNSRLYSSGDIYVIGSGSVNTKIHAGGLLKINGIARGGDLYGKSGVEIHEVGAENSHATTFISVPADQRIRIDKVMEGTVIKIGHVKYRFDTPRHAVHAYLKDDDIAFV</sequence>
<accession>A0A8J2YFP0</accession>
<dbReference type="InterPro" id="IPR005646">
    <property type="entry name" value="FapA"/>
</dbReference>
<evidence type="ECO:0000313" key="3">
    <source>
        <dbReference type="Proteomes" id="UP000628775"/>
    </source>
</evidence>
<reference evidence="2" key="1">
    <citation type="journal article" date="2014" name="Int. J. Syst. Evol. Microbiol.">
        <title>Complete genome sequence of Corynebacterium casei LMG S-19264T (=DSM 44701T), isolated from a smear-ripened cheese.</title>
        <authorList>
            <consortium name="US DOE Joint Genome Institute (JGI-PGF)"/>
            <person name="Walter F."/>
            <person name="Albersmeier A."/>
            <person name="Kalinowski J."/>
            <person name="Ruckert C."/>
        </authorList>
    </citation>
    <scope>NUCLEOTIDE SEQUENCE</scope>
    <source>
        <strain evidence="2">CGMCC 1.15371</strain>
    </source>
</reference>
<dbReference type="SMART" id="SM01245">
    <property type="entry name" value="Jag_N"/>
    <property type="match status" value="1"/>
</dbReference>
<dbReference type="Pfam" id="PF03961">
    <property type="entry name" value="FapA"/>
    <property type="match status" value="1"/>
</dbReference>
<dbReference type="InterPro" id="IPR038247">
    <property type="entry name" value="Jag_N_dom_sf"/>
</dbReference>
<dbReference type="Gene3D" id="3.30.30.80">
    <property type="entry name" value="probable RNA-binding protein from clostridium symbiosum atcc 14940"/>
    <property type="match status" value="1"/>
</dbReference>
<comment type="caution">
    <text evidence="2">The sequence shown here is derived from an EMBL/GenBank/DDBJ whole genome shotgun (WGS) entry which is preliminary data.</text>
</comment>
<dbReference type="Pfam" id="PF20250">
    <property type="entry name" value="FapA_N"/>
    <property type="match status" value="1"/>
</dbReference>
<gene>
    <name evidence="2" type="ORF">GCM10011391_05350</name>
</gene>
<dbReference type="PANTHER" id="PTHR38032">
    <property type="entry name" value="POLYMERASE-RELATED"/>
    <property type="match status" value="1"/>
</dbReference>
<feature type="domain" description="RNA-binding protein KhpB N-terminal" evidence="1">
    <location>
        <begin position="5"/>
        <end position="56"/>
    </location>
</feature>
<dbReference type="InterPro" id="IPR046865">
    <property type="entry name" value="FapA_b_solenoid"/>
</dbReference>
<dbReference type="RefSeq" id="WP_188688605.1">
    <property type="nucleotide sequence ID" value="NZ_BMIR01000001.1"/>
</dbReference>
<reference evidence="2" key="2">
    <citation type="submission" date="2020-09" db="EMBL/GenBank/DDBJ databases">
        <authorList>
            <person name="Sun Q."/>
            <person name="Zhou Y."/>
        </authorList>
    </citation>
    <scope>NUCLEOTIDE SEQUENCE</scope>
    <source>
        <strain evidence="2">CGMCC 1.15371</strain>
    </source>
</reference>
<evidence type="ECO:0000313" key="2">
    <source>
        <dbReference type="EMBL" id="GGE29747.1"/>
    </source>
</evidence>
<dbReference type="InterPro" id="IPR032782">
    <property type="entry name" value="KhpB_N"/>
</dbReference>
<keyword evidence="3" id="KW-1185">Reference proteome</keyword>
<name>A0A8J2YFP0_9BACL</name>
<dbReference type="PANTHER" id="PTHR38032:SF1">
    <property type="entry name" value="RNA-BINDING PROTEIN KHPB N-TERMINAL DOMAIN-CONTAINING PROTEIN"/>
    <property type="match status" value="1"/>
</dbReference>
<dbReference type="Pfam" id="PF14804">
    <property type="entry name" value="Jag_N"/>
    <property type="match status" value="1"/>
</dbReference>
<organism evidence="2 3">
    <name type="scientific">Pullulanibacillus camelliae</name>
    <dbReference type="NCBI Taxonomy" id="1707096"/>
    <lineage>
        <taxon>Bacteria</taxon>
        <taxon>Bacillati</taxon>
        <taxon>Bacillota</taxon>
        <taxon>Bacilli</taxon>
        <taxon>Bacillales</taxon>
        <taxon>Sporolactobacillaceae</taxon>
        <taxon>Pullulanibacillus</taxon>
    </lineage>
</organism>
<proteinExistence type="predicted"/>